<accession>A0A369CDC7</accession>
<dbReference type="PANTHER" id="PTHR35566">
    <property type="entry name" value="BLR3599 PROTEIN"/>
    <property type="match status" value="1"/>
</dbReference>
<sequence>MSWNNRVIWSEGLFLRPQHFQQHDRWLESLVDARSGALAPYPWGFRELEIDTGLLGMGQLGLTAARGVLPDGTPFGLPADDPAPAPLELPDEARGQVVYLALPVRRPGGIETGDGDEGLQRFTPGEEEVKDNNAGTQEPAALQVGRLLPRLLLEKQNRDGFACLGVARILDLRPDKGVVLDEAWIPPCLDVRASPRLAGFLNELQGLLRHRGEALAGRISGAGQGGVAEVSDFMLLQVINRYEPLAAHLAALPGLHGELLYRRLLELAGELASFTRAERRPPQFPVYTHEDPQAAYDPLLDEIRDALSKVMLERAIPIPLQDRKYGFRVAPISDRTLLGSASFVLAAKADISAEALRRQFPAQVKVGPVEQIQQFVKLALPGIGLHPLPVAPRQIPYHAGYNYFELDRNSEYWKGLEQSGGFALHIGGEFPGLKLEFWAIRD</sequence>
<dbReference type="Pfam" id="PF05936">
    <property type="entry name" value="T6SS_VasE"/>
    <property type="match status" value="1"/>
</dbReference>
<keyword evidence="2" id="KW-1185">Reference proteome</keyword>
<evidence type="ECO:0000313" key="1">
    <source>
        <dbReference type="EMBL" id="RCX31135.1"/>
    </source>
</evidence>
<gene>
    <name evidence="1" type="ORF">DFQ59_10399</name>
</gene>
<dbReference type="OrthoDB" id="9775333at2"/>
<organism evidence="1 2">
    <name type="scientific">Thioalbus denitrificans</name>
    <dbReference type="NCBI Taxonomy" id="547122"/>
    <lineage>
        <taxon>Bacteria</taxon>
        <taxon>Pseudomonadati</taxon>
        <taxon>Pseudomonadota</taxon>
        <taxon>Gammaproteobacteria</taxon>
        <taxon>Chromatiales</taxon>
        <taxon>Ectothiorhodospiraceae</taxon>
        <taxon>Thioalbus</taxon>
    </lineage>
</organism>
<reference evidence="1 2" key="1">
    <citation type="submission" date="2018-07" db="EMBL/GenBank/DDBJ databases">
        <title>Genomic Encyclopedia of Type Strains, Phase IV (KMG-IV): sequencing the most valuable type-strain genomes for metagenomic binning, comparative biology and taxonomic classification.</title>
        <authorList>
            <person name="Goeker M."/>
        </authorList>
    </citation>
    <scope>NUCLEOTIDE SEQUENCE [LARGE SCALE GENOMIC DNA]</scope>
    <source>
        <strain evidence="1 2">DSM 26407</strain>
    </source>
</reference>
<dbReference type="InterPro" id="IPR010263">
    <property type="entry name" value="T6SS_TssK"/>
</dbReference>
<dbReference type="EMBL" id="QPJY01000003">
    <property type="protein sequence ID" value="RCX31135.1"/>
    <property type="molecule type" value="Genomic_DNA"/>
</dbReference>
<proteinExistence type="predicted"/>
<comment type="caution">
    <text evidence="1">The sequence shown here is derived from an EMBL/GenBank/DDBJ whole genome shotgun (WGS) entry which is preliminary data.</text>
</comment>
<dbReference type="PANTHER" id="PTHR35566:SF1">
    <property type="entry name" value="TYPE VI SECRETION SYSTEM BASEPLATE COMPONENT TSSK1"/>
    <property type="match status" value="1"/>
</dbReference>
<dbReference type="NCBIfam" id="TIGR03353">
    <property type="entry name" value="VI_chp_4"/>
    <property type="match status" value="1"/>
</dbReference>
<dbReference type="Proteomes" id="UP000252707">
    <property type="component" value="Unassembled WGS sequence"/>
</dbReference>
<dbReference type="RefSeq" id="WP_114279323.1">
    <property type="nucleotide sequence ID" value="NZ_QPJY01000003.1"/>
</dbReference>
<dbReference type="AlphaFoldDB" id="A0A369CDC7"/>
<evidence type="ECO:0000313" key="2">
    <source>
        <dbReference type="Proteomes" id="UP000252707"/>
    </source>
</evidence>
<name>A0A369CDC7_9GAMM</name>
<protein>
    <submittedName>
        <fullName evidence="1">Type VI secretion system protein ImpJ</fullName>
    </submittedName>
</protein>